<organism evidence="4 5">
    <name type="scientific">Pisum sativum</name>
    <name type="common">Garden pea</name>
    <name type="synonym">Lathyrus oleraceus</name>
    <dbReference type="NCBI Taxonomy" id="3888"/>
    <lineage>
        <taxon>Eukaryota</taxon>
        <taxon>Viridiplantae</taxon>
        <taxon>Streptophyta</taxon>
        <taxon>Embryophyta</taxon>
        <taxon>Tracheophyta</taxon>
        <taxon>Spermatophyta</taxon>
        <taxon>Magnoliopsida</taxon>
        <taxon>eudicotyledons</taxon>
        <taxon>Gunneridae</taxon>
        <taxon>Pentapetalae</taxon>
        <taxon>rosids</taxon>
        <taxon>fabids</taxon>
        <taxon>Fabales</taxon>
        <taxon>Fabaceae</taxon>
        <taxon>Papilionoideae</taxon>
        <taxon>50 kb inversion clade</taxon>
        <taxon>NPAAA clade</taxon>
        <taxon>Hologalegina</taxon>
        <taxon>IRL clade</taxon>
        <taxon>Fabeae</taxon>
        <taxon>Lathyrus</taxon>
    </lineage>
</organism>
<dbReference type="InterPro" id="IPR004088">
    <property type="entry name" value="KH_dom_type_1"/>
</dbReference>
<feature type="domain" description="K Homology" evidence="3">
    <location>
        <begin position="44"/>
        <end position="94"/>
    </location>
</feature>
<evidence type="ECO:0000256" key="2">
    <source>
        <dbReference type="PROSITE-ProRule" id="PRU00117"/>
    </source>
</evidence>
<dbReference type="SMART" id="SM00322">
    <property type="entry name" value="KH"/>
    <property type="match status" value="1"/>
</dbReference>
<dbReference type="PANTHER" id="PTHR10288">
    <property type="entry name" value="KH DOMAIN CONTAINING RNA BINDING PROTEIN"/>
    <property type="match status" value="1"/>
</dbReference>
<dbReference type="InterPro" id="IPR004087">
    <property type="entry name" value="KH_dom"/>
</dbReference>
<keyword evidence="2" id="KW-0694">RNA-binding</keyword>
<evidence type="ECO:0000313" key="5">
    <source>
        <dbReference type="Proteomes" id="UP001058974"/>
    </source>
</evidence>
<keyword evidence="1" id="KW-0677">Repeat</keyword>
<name>A0A9D4XIH5_PEA</name>
<proteinExistence type="predicted"/>
<keyword evidence="5" id="KW-1185">Reference proteome</keyword>
<accession>A0A9D4XIH5</accession>
<dbReference type="PROSITE" id="PS50084">
    <property type="entry name" value="KH_TYPE_1"/>
    <property type="match status" value="1"/>
</dbReference>
<dbReference type="Proteomes" id="UP001058974">
    <property type="component" value="Chromosome 4"/>
</dbReference>
<evidence type="ECO:0000313" key="4">
    <source>
        <dbReference type="EMBL" id="KAI5421679.1"/>
    </source>
</evidence>
<evidence type="ECO:0000256" key="1">
    <source>
        <dbReference type="ARBA" id="ARBA00022737"/>
    </source>
</evidence>
<dbReference type="GO" id="GO:0003723">
    <property type="term" value="F:RNA binding"/>
    <property type="evidence" value="ECO:0007669"/>
    <property type="project" value="UniProtKB-UniRule"/>
</dbReference>
<gene>
    <name evidence="4" type="ORF">KIW84_045199</name>
</gene>
<sequence length="213" mass="23622">MICHLVGTSDAVASAEKLINEVLAEAEAGASAGGGTRRMAAQSGGDEFSMQIPNNKVGLIIGKGGETIKSMQASTGARIQITFNVKHQLRMEDRIWIQLQSGSEFRCGGFSENRRMYYLGFELISEFASVPNWGGLPRLILALLISRSNSKNSPTLRFRTDIMANPLPSRHPRCQDLQFLKKAEPKLRNLPSNLFAFRISPVTKRIKEEDNDR</sequence>
<reference evidence="4 5" key="1">
    <citation type="journal article" date="2022" name="Nat. Genet.">
        <title>Improved pea reference genome and pan-genome highlight genomic features and evolutionary characteristics.</title>
        <authorList>
            <person name="Yang T."/>
            <person name="Liu R."/>
            <person name="Luo Y."/>
            <person name="Hu S."/>
            <person name="Wang D."/>
            <person name="Wang C."/>
            <person name="Pandey M.K."/>
            <person name="Ge S."/>
            <person name="Xu Q."/>
            <person name="Li N."/>
            <person name="Li G."/>
            <person name="Huang Y."/>
            <person name="Saxena R.K."/>
            <person name="Ji Y."/>
            <person name="Li M."/>
            <person name="Yan X."/>
            <person name="He Y."/>
            <person name="Liu Y."/>
            <person name="Wang X."/>
            <person name="Xiang C."/>
            <person name="Varshney R.K."/>
            <person name="Ding H."/>
            <person name="Gao S."/>
            <person name="Zong X."/>
        </authorList>
    </citation>
    <scope>NUCLEOTIDE SEQUENCE [LARGE SCALE GENOMIC DNA]</scope>
    <source>
        <strain evidence="4 5">cv. Zhongwan 6</strain>
    </source>
</reference>
<dbReference type="SUPFAM" id="SSF54791">
    <property type="entry name" value="Eukaryotic type KH-domain (KH-domain type I)"/>
    <property type="match status" value="1"/>
</dbReference>
<dbReference type="Gene3D" id="3.30.310.210">
    <property type="match status" value="1"/>
</dbReference>
<dbReference type="AlphaFoldDB" id="A0A9D4XIH5"/>
<protein>
    <recommendedName>
        <fullName evidence="3">K Homology domain-containing protein</fullName>
    </recommendedName>
</protein>
<dbReference type="Gramene" id="Psat04G0519900-T1">
    <property type="protein sequence ID" value="KAI5421679.1"/>
    <property type="gene ID" value="KIW84_045199"/>
</dbReference>
<dbReference type="InterPro" id="IPR036612">
    <property type="entry name" value="KH_dom_type_1_sf"/>
</dbReference>
<dbReference type="Pfam" id="PF00013">
    <property type="entry name" value="KH_1"/>
    <property type="match status" value="1"/>
</dbReference>
<comment type="caution">
    <text evidence="4">The sequence shown here is derived from an EMBL/GenBank/DDBJ whole genome shotgun (WGS) entry which is preliminary data.</text>
</comment>
<evidence type="ECO:0000259" key="3">
    <source>
        <dbReference type="SMART" id="SM00322"/>
    </source>
</evidence>
<dbReference type="EMBL" id="JAMSHJ010000004">
    <property type="protein sequence ID" value="KAI5421679.1"/>
    <property type="molecule type" value="Genomic_DNA"/>
</dbReference>